<dbReference type="EMBL" id="CABN01000146">
    <property type="protein sequence ID" value="CBI00508.1"/>
    <property type="molecule type" value="Genomic_DNA"/>
</dbReference>
<proteinExistence type="predicted"/>
<gene>
    <name evidence="1" type="ORF">CARN3_0047</name>
</gene>
<accession>E6PZZ9</accession>
<name>E6PZZ9_9ZZZZ</name>
<reference evidence="1" key="1">
    <citation type="submission" date="2009-10" db="EMBL/GenBank/DDBJ databases">
        <title>Diversity of trophic interactions inside an arsenic-rich microbial ecosystem.</title>
        <authorList>
            <person name="Bertin P.N."/>
            <person name="Heinrich-Salmeron A."/>
            <person name="Pelletier E."/>
            <person name="Goulhen-Chollet F."/>
            <person name="Arsene-Ploetze F."/>
            <person name="Gallien S."/>
            <person name="Calteau A."/>
            <person name="Vallenet D."/>
            <person name="Casiot C."/>
            <person name="Chane-Woon-Ming B."/>
            <person name="Giloteaux L."/>
            <person name="Barakat M."/>
            <person name="Bonnefoy V."/>
            <person name="Bruneel O."/>
            <person name="Chandler M."/>
            <person name="Cleiss J."/>
            <person name="Duran R."/>
            <person name="Elbaz-Poulichet F."/>
            <person name="Fonknechten N."/>
            <person name="Lauga B."/>
            <person name="Mornico D."/>
            <person name="Ortet P."/>
            <person name="Schaeffer C."/>
            <person name="Siguier P."/>
            <person name="Alexander Thil Smith A."/>
            <person name="Van Dorsselaer A."/>
            <person name="Weissenbach J."/>
            <person name="Medigue C."/>
            <person name="Le Paslier D."/>
        </authorList>
    </citation>
    <scope>NUCLEOTIDE SEQUENCE</scope>
</reference>
<evidence type="ECO:0000313" key="1">
    <source>
        <dbReference type="EMBL" id="CBI00508.1"/>
    </source>
</evidence>
<organism evidence="1">
    <name type="scientific">mine drainage metagenome</name>
    <dbReference type="NCBI Taxonomy" id="410659"/>
    <lineage>
        <taxon>unclassified sequences</taxon>
        <taxon>metagenomes</taxon>
        <taxon>ecological metagenomes</taxon>
    </lineage>
</organism>
<dbReference type="AlphaFoldDB" id="E6PZZ9"/>
<comment type="caution">
    <text evidence="1">The sequence shown here is derived from an EMBL/GenBank/DDBJ whole genome shotgun (WGS) entry which is preliminary data.</text>
</comment>
<sequence length="107" mass="11747">MRNPLVYSQNTTSIYKRSAQGFDLVIAPELKSLLGEVPSGANFSLFHFTLIGDDGSGKANAETIDYFCPLDSVRSLVANKITSQDLVDQSTILVNSVRIRINLQLVE</sequence>
<protein>
    <submittedName>
        <fullName evidence="1">Uncharacterized protein</fullName>
    </submittedName>
</protein>